<dbReference type="PANTHER" id="PTHR47723:SF19">
    <property type="entry name" value="POLYNUCLEOTIDYL TRANSFERASE, RIBONUCLEASE H-LIKE SUPERFAMILY PROTEIN"/>
    <property type="match status" value="1"/>
</dbReference>
<dbReference type="Gramene" id="EOX93313">
    <property type="protein sequence ID" value="EOX93313"/>
    <property type="gene ID" value="TCM_002155"/>
</dbReference>
<dbReference type="InterPro" id="IPR053151">
    <property type="entry name" value="RNase_H-like"/>
</dbReference>
<organism evidence="2 3">
    <name type="scientific">Theobroma cacao</name>
    <name type="common">Cacao</name>
    <name type="synonym">Cocoa</name>
    <dbReference type="NCBI Taxonomy" id="3641"/>
    <lineage>
        <taxon>Eukaryota</taxon>
        <taxon>Viridiplantae</taxon>
        <taxon>Streptophyta</taxon>
        <taxon>Embryophyta</taxon>
        <taxon>Tracheophyta</taxon>
        <taxon>Spermatophyta</taxon>
        <taxon>Magnoliopsida</taxon>
        <taxon>eudicotyledons</taxon>
        <taxon>Gunneridae</taxon>
        <taxon>Pentapetalae</taxon>
        <taxon>rosids</taxon>
        <taxon>malvids</taxon>
        <taxon>Malvales</taxon>
        <taxon>Malvaceae</taxon>
        <taxon>Byttnerioideae</taxon>
        <taxon>Theobroma</taxon>
    </lineage>
</organism>
<evidence type="ECO:0000313" key="3">
    <source>
        <dbReference type="Proteomes" id="UP000026915"/>
    </source>
</evidence>
<dbReference type="Proteomes" id="UP000026915">
    <property type="component" value="Chromosome 1"/>
</dbReference>
<protein>
    <recommendedName>
        <fullName evidence="1">RNase H type-1 domain-containing protein</fullName>
    </recommendedName>
</protein>
<dbReference type="InterPro" id="IPR044730">
    <property type="entry name" value="RNase_H-like_dom_plant"/>
</dbReference>
<proteinExistence type="predicted"/>
<gene>
    <name evidence="2" type="ORF">TCM_002155</name>
</gene>
<dbReference type="CDD" id="cd06222">
    <property type="entry name" value="RNase_H_like"/>
    <property type="match status" value="1"/>
</dbReference>
<dbReference type="EMBL" id="CM001879">
    <property type="protein sequence ID" value="EOX93313.1"/>
    <property type="molecule type" value="Genomic_DNA"/>
</dbReference>
<dbReference type="InterPro" id="IPR012337">
    <property type="entry name" value="RNaseH-like_sf"/>
</dbReference>
<dbReference type="GO" id="GO:0004523">
    <property type="term" value="F:RNA-DNA hybrid ribonuclease activity"/>
    <property type="evidence" value="ECO:0007669"/>
    <property type="project" value="InterPro"/>
</dbReference>
<dbReference type="HOGENOM" id="CLU_1274224_0_0_1"/>
<dbReference type="InParanoid" id="A0A061DTL1"/>
<dbReference type="GO" id="GO:0003676">
    <property type="term" value="F:nucleic acid binding"/>
    <property type="evidence" value="ECO:0007669"/>
    <property type="project" value="InterPro"/>
</dbReference>
<evidence type="ECO:0000313" key="2">
    <source>
        <dbReference type="EMBL" id="EOX93313.1"/>
    </source>
</evidence>
<reference evidence="2 3" key="1">
    <citation type="journal article" date="2013" name="Genome Biol.">
        <title>The genome sequence of the most widely cultivated cacao type and its use to identify candidate genes regulating pod color.</title>
        <authorList>
            <person name="Motamayor J.C."/>
            <person name="Mockaitis K."/>
            <person name="Schmutz J."/>
            <person name="Haiminen N."/>
            <person name="Iii D.L."/>
            <person name="Cornejo O."/>
            <person name="Findley S.D."/>
            <person name="Zheng P."/>
            <person name="Utro F."/>
            <person name="Royaert S."/>
            <person name="Saski C."/>
            <person name="Jenkins J."/>
            <person name="Podicheti R."/>
            <person name="Zhao M."/>
            <person name="Scheffler B.E."/>
            <person name="Stack J.C."/>
            <person name="Feltus F.A."/>
            <person name="Mustiga G.M."/>
            <person name="Amores F."/>
            <person name="Phillips W."/>
            <person name="Marelli J.P."/>
            <person name="May G.D."/>
            <person name="Shapiro H."/>
            <person name="Ma J."/>
            <person name="Bustamante C.D."/>
            <person name="Schnell R.J."/>
            <person name="Main D."/>
            <person name="Gilbert D."/>
            <person name="Parida L."/>
            <person name="Kuhn D.N."/>
        </authorList>
    </citation>
    <scope>NUCLEOTIDE SEQUENCE [LARGE SCALE GENOMIC DNA]</scope>
    <source>
        <strain evidence="3">cv. Matina 1-6</strain>
    </source>
</reference>
<dbReference type="InterPro" id="IPR002156">
    <property type="entry name" value="RNaseH_domain"/>
</dbReference>
<name>A0A061DTL1_THECC</name>
<evidence type="ECO:0000259" key="1">
    <source>
        <dbReference type="Pfam" id="PF13456"/>
    </source>
</evidence>
<accession>A0A061DTL1</accession>
<feature type="domain" description="RNase H type-1" evidence="1">
    <location>
        <begin position="57"/>
        <end position="117"/>
    </location>
</feature>
<keyword evidence="3" id="KW-1185">Reference proteome</keyword>
<dbReference type="SUPFAM" id="SSF53098">
    <property type="entry name" value="Ribonuclease H-like"/>
    <property type="match status" value="1"/>
</dbReference>
<dbReference type="AlphaFoldDB" id="A0A061DTL1"/>
<dbReference type="Pfam" id="PF13456">
    <property type="entry name" value="RVT_3"/>
    <property type="match status" value="1"/>
</dbReference>
<sequence length="178" mass="20387">MDPVQVLELGLDMKNQYYMAMDVDATECRAMERDNRGFRSRGLTLHSDEAMDQVDGTTRVGAGFIIRRSNGGFLCAAGRKMQCCASVEEAELRALVWALVYCDKEHIILTNIYLDNQWINCQAIDFCPRETNRTAHWIAQTAKRMVDEMIEWKDLSELPVLIQKAVDNDRNMFLSQEG</sequence>
<dbReference type="Gene3D" id="3.30.420.10">
    <property type="entry name" value="Ribonuclease H-like superfamily/Ribonuclease H"/>
    <property type="match status" value="1"/>
</dbReference>
<dbReference type="PANTHER" id="PTHR47723">
    <property type="entry name" value="OS05G0353850 PROTEIN"/>
    <property type="match status" value="1"/>
</dbReference>
<dbReference type="InterPro" id="IPR036397">
    <property type="entry name" value="RNaseH_sf"/>
</dbReference>